<dbReference type="EMBL" id="CP058604">
    <property type="protein sequence ID" value="QLG70196.1"/>
    <property type="molecule type" value="Genomic_DNA"/>
</dbReference>
<dbReference type="RefSeq" id="XP_037141924.1">
    <property type="nucleotide sequence ID" value="XM_037286029.1"/>
</dbReference>
<sequence length="392" mass="43903">MVNYELVKSIRKACSAEETAPKRKHVRACIVYTWDHGASYEFFEALKSMPILNNETQVYKALILVHKVIQEGHPTALKEGLKNRDWIGTVGRSQRVESVGTYGYLIEQYSKFLICKLDFHAYHKGFTSGIFEYKEYVALMNVSDPDAGYEVILDLMGLQDNATNYSVHVLASIGSENRESECKISALVPMIAETYAIQKFTTAMLRGMVEQLGDTGGLEQLIDKHNIQYARVFEFFADCSSIKYLISLINLPKLPSQPPIFVTGTVVDRKPLQSAKPREIPSPDIHLTIHLALQTIKHFQDPVSAVSITQLANEVATQPRIPSIIQLTHQITTLLQRNPSPLLAQASQLYFQALLSPNQQDIINANTNLQNLLINSPAHIFDPPTPQTHTSA</sequence>
<dbReference type="GO" id="GO:0080025">
    <property type="term" value="F:phosphatidylinositol-3,5-bisphosphate binding"/>
    <property type="evidence" value="ECO:0007669"/>
    <property type="project" value="TreeGrafter"/>
</dbReference>
<dbReference type="KEGG" id="zmk:HG535_0A01350"/>
<dbReference type="PROSITE" id="PS50942">
    <property type="entry name" value="ENTH"/>
    <property type="match status" value="1"/>
</dbReference>
<dbReference type="Proteomes" id="UP000509704">
    <property type="component" value="Chromosome 1"/>
</dbReference>
<dbReference type="GO" id="GO:0035615">
    <property type="term" value="F:clathrin adaptor activity"/>
    <property type="evidence" value="ECO:0007669"/>
    <property type="project" value="TreeGrafter"/>
</dbReference>
<dbReference type="InterPro" id="IPR008942">
    <property type="entry name" value="ENTH_VHS"/>
</dbReference>
<reference evidence="2 3" key="1">
    <citation type="submission" date="2020-07" db="EMBL/GenBank/DDBJ databases">
        <title>The yeast mating-type switching endonuclease HO is a domesticated member of an unorthodox homing genetic element family.</title>
        <authorList>
            <person name="Coughlan A.Y."/>
            <person name="Lombardi L."/>
            <person name="Braun-Galleani S."/>
            <person name="Martos A.R."/>
            <person name="Galeote V."/>
            <person name="Bigey F."/>
            <person name="Dequin S."/>
            <person name="Byrne K.P."/>
            <person name="Wolfe K.H."/>
        </authorList>
    </citation>
    <scope>NUCLEOTIDE SEQUENCE [LARGE SCALE GENOMIC DNA]</scope>
    <source>
        <strain evidence="2 3">NRRL Y-6702</strain>
    </source>
</reference>
<keyword evidence="3" id="KW-1185">Reference proteome</keyword>
<dbReference type="GO" id="GO:0030136">
    <property type="term" value="C:clathrin-coated vesicle"/>
    <property type="evidence" value="ECO:0007669"/>
    <property type="project" value="TreeGrafter"/>
</dbReference>
<dbReference type="InterPro" id="IPR013809">
    <property type="entry name" value="ENTH"/>
</dbReference>
<proteinExistence type="predicted"/>
<organism evidence="2 3">
    <name type="scientific">Zygotorulaspora mrakii</name>
    <name type="common">Zygosaccharomyces mrakii</name>
    <dbReference type="NCBI Taxonomy" id="42260"/>
    <lineage>
        <taxon>Eukaryota</taxon>
        <taxon>Fungi</taxon>
        <taxon>Dikarya</taxon>
        <taxon>Ascomycota</taxon>
        <taxon>Saccharomycotina</taxon>
        <taxon>Saccharomycetes</taxon>
        <taxon>Saccharomycetales</taxon>
        <taxon>Saccharomycetaceae</taxon>
        <taxon>Zygotorulaspora</taxon>
    </lineage>
</organism>
<evidence type="ECO:0000259" key="1">
    <source>
        <dbReference type="PROSITE" id="PS50942"/>
    </source>
</evidence>
<dbReference type="SUPFAM" id="SSF48464">
    <property type="entry name" value="ENTH/VHS domain"/>
    <property type="match status" value="1"/>
</dbReference>
<dbReference type="GO" id="GO:0007015">
    <property type="term" value="P:actin filament organization"/>
    <property type="evidence" value="ECO:0007669"/>
    <property type="project" value="TreeGrafter"/>
</dbReference>
<dbReference type="Gene3D" id="1.25.40.90">
    <property type="match status" value="1"/>
</dbReference>
<feature type="domain" description="ENTH" evidence="1">
    <location>
        <begin position="1"/>
        <end position="127"/>
    </location>
</feature>
<dbReference type="PANTHER" id="PTHR10407">
    <property type="entry name" value="HUNTINGTIN INTERACTING PROTEIN 1"/>
    <property type="match status" value="1"/>
</dbReference>
<dbReference type="InterPro" id="IPR030224">
    <property type="entry name" value="Sla2_fam"/>
</dbReference>
<dbReference type="GO" id="GO:0032051">
    <property type="term" value="F:clathrin light chain binding"/>
    <property type="evidence" value="ECO:0007669"/>
    <property type="project" value="TreeGrafter"/>
</dbReference>
<dbReference type="AlphaFoldDB" id="A0A7H9AV91"/>
<evidence type="ECO:0000313" key="2">
    <source>
        <dbReference type="EMBL" id="QLG70196.1"/>
    </source>
</evidence>
<dbReference type="GO" id="GO:0030479">
    <property type="term" value="C:actin cortical patch"/>
    <property type="evidence" value="ECO:0007669"/>
    <property type="project" value="TreeGrafter"/>
</dbReference>
<name>A0A7H9AV91_ZYGMR</name>
<dbReference type="InterPro" id="IPR011417">
    <property type="entry name" value="ANTH_dom"/>
</dbReference>
<dbReference type="GO" id="GO:0048268">
    <property type="term" value="P:clathrin coat assembly"/>
    <property type="evidence" value="ECO:0007669"/>
    <property type="project" value="TreeGrafter"/>
</dbReference>
<dbReference type="GeneID" id="59233832"/>
<dbReference type="PANTHER" id="PTHR10407:SF15">
    <property type="entry name" value="HUNTINGTIN INTERACTING PROTEIN 1"/>
    <property type="match status" value="1"/>
</dbReference>
<evidence type="ECO:0000313" key="3">
    <source>
        <dbReference type="Proteomes" id="UP000509704"/>
    </source>
</evidence>
<dbReference type="SMART" id="SM00273">
    <property type="entry name" value="ENTH"/>
    <property type="match status" value="1"/>
</dbReference>
<dbReference type="GO" id="GO:0043325">
    <property type="term" value="F:phosphatidylinositol-3,4-bisphosphate binding"/>
    <property type="evidence" value="ECO:0007669"/>
    <property type="project" value="TreeGrafter"/>
</dbReference>
<gene>
    <name evidence="2" type="ORF">HG535_0A01350</name>
</gene>
<dbReference type="GO" id="GO:0051015">
    <property type="term" value="F:actin filament binding"/>
    <property type="evidence" value="ECO:0007669"/>
    <property type="project" value="TreeGrafter"/>
</dbReference>
<accession>A0A7H9AV91</accession>
<dbReference type="Pfam" id="PF07651">
    <property type="entry name" value="ANTH"/>
    <property type="match status" value="1"/>
</dbReference>
<dbReference type="OrthoDB" id="10262320at2759"/>
<protein>
    <recommendedName>
        <fullName evidence="1">ENTH domain-containing protein</fullName>
    </recommendedName>
</protein>
<dbReference type="GO" id="GO:0006897">
    <property type="term" value="P:endocytosis"/>
    <property type="evidence" value="ECO:0007669"/>
    <property type="project" value="InterPro"/>
</dbReference>